<feature type="chain" id="PRO_5041325343" evidence="1">
    <location>
        <begin position="20"/>
        <end position="110"/>
    </location>
</feature>
<dbReference type="EMBL" id="DACUGV010000002">
    <property type="protein sequence ID" value="HAT7592247.1"/>
    <property type="molecule type" value="Genomic_DNA"/>
</dbReference>
<gene>
    <name evidence="2" type="ORF">JAW44_001976</name>
</gene>
<organism evidence="2 3">
    <name type="scientific">Citrobacter werkmanii</name>
    <dbReference type="NCBI Taxonomy" id="67827"/>
    <lineage>
        <taxon>Bacteria</taxon>
        <taxon>Pseudomonadati</taxon>
        <taxon>Pseudomonadota</taxon>
        <taxon>Gammaproteobacteria</taxon>
        <taxon>Enterobacterales</taxon>
        <taxon>Enterobacteriaceae</taxon>
        <taxon>Citrobacter</taxon>
        <taxon>Citrobacter freundii complex</taxon>
    </lineage>
</organism>
<accession>A0AA37Z816</accession>
<name>A0AA37Z816_9ENTR</name>
<evidence type="ECO:0000313" key="3">
    <source>
        <dbReference type="Proteomes" id="UP000867745"/>
    </source>
</evidence>
<evidence type="ECO:0000256" key="1">
    <source>
        <dbReference type="SAM" id="SignalP"/>
    </source>
</evidence>
<reference evidence="2" key="1">
    <citation type="journal article" date="2018" name="Genome Biol.">
        <title>SKESA: strategic k-mer extension for scrupulous assemblies.</title>
        <authorList>
            <person name="Souvorov A."/>
            <person name="Agarwala R."/>
            <person name="Lipman D.J."/>
        </authorList>
    </citation>
    <scope>NUCLEOTIDE SEQUENCE</scope>
    <source>
        <strain evidence="2">RS189</strain>
    </source>
</reference>
<evidence type="ECO:0000313" key="2">
    <source>
        <dbReference type="EMBL" id="HAT7592247.1"/>
    </source>
</evidence>
<feature type="signal peptide" evidence="1">
    <location>
        <begin position="1"/>
        <end position="19"/>
    </location>
</feature>
<keyword evidence="1" id="KW-0732">Signal</keyword>
<dbReference type="Proteomes" id="UP000867745">
    <property type="component" value="Unassembled WGS sequence"/>
</dbReference>
<reference evidence="2" key="2">
    <citation type="submission" date="2020-11" db="EMBL/GenBank/DDBJ databases">
        <authorList>
            <consortium name="NCBI Pathogen Detection Project"/>
        </authorList>
    </citation>
    <scope>NUCLEOTIDE SEQUENCE</scope>
    <source>
        <strain evidence="2">RS189</strain>
    </source>
</reference>
<proteinExistence type="predicted"/>
<dbReference type="AlphaFoldDB" id="A0AA37Z816"/>
<sequence>MKRFIVLAVGAAVSFTVLAAEVFSVPTDSKASYTVLDKTRSGDMATITTKREGPSGVSYSKRLYDCKASTVKYLGSGDTIEQMNNSAADPNMAPIIDRSIAYYVGQKACR</sequence>
<comment type="caution">
    <text evidence="2">The sequence shown here is derived from an EMBL/GenBank/DDBJ whole genome shotgun (WGS) entry which is preliminary data.</text>
</comment>
<protein>
    <submittedName>
        <fullName evidence="2">Uncharacterized protein</fullName>
    </submittedName>
</protein>